<dbReference type="RefSeq" id="WP_091231689.1">
    <property type="nucleotide sequence ID" value="NZ_FNBG01000016.1"/>
</dbReference>
<sequence length="105" mass="11716">MASELWIIMIIGIGTYLFRAASLLLGSRLQWSERTKEWLSYVSPAVLGALLGPLLLLQDDQLVSLTENKVLLASIPTIIVAWSTRRLLLTVTAGVIFYAAFYYLL</sequence>
<keyword evidence="1" id="KW-0812">Transmembrane</keyword>
<reference evidence="2 3" key="1">
    <citation type="submission" date="2016-10" db="EMBL/GenBank/DDBJ databases">
        <authorList>
            <person name="de Groot N.N."/>
        </authorList>
    </citation>
    <scope>NUCLEOTIDE SEQUENCE [LARGE SCALE GENOMIC DNA]</scope>
    <source>
        <strain evidence="2 3">DSM 28129</strain>
    </source>
</reference>
<dbReference type="Pfam" id="PF05437">
    <property type="entry name" value="AzlD"/>
    <property type="match status" value="1"/>
</dbReference>
<dbReference type="EMBL" id="FNBG01000016">
    <property type="protein sequence ID" value="SDF75603.1"/>
    <property type="molecule type" value="Genomic_DNA"/>
</dbReference>
<keyword evidence="1" id="KW-0472">Membrane</keyword>
<evidence type="ECO:0000313" key="2">
    <source>
        <dbReference type="EMBL" id="SDF75603.1"/>
    </source>
</evidence>
<proteinExistence type="predicted"/>
<dbReference type="InterPro" id="IPR008407">
    <property type="entry name" value="Brnchd-chn_aa_trnsp_AzlD"/>
</dbReference>
<keyword evidence="3" id="KW-1185">Reference proteome</keyword>
<dbReference type="AlphaFoldDB" id="A0A1G7NNN4"/>
<feature type="transmembrane region" description="Helical" evidence="1">
    <location>
        <begin position="6"/>
        <end position="26"/>
    </location>
</feature>
<evidence type="ECO:0000256" key="1">
    <source>
        <dbReference type="SAM" id="Phobius"/>
    </source>
</evidence>
<keyword evidence="1" id="KW-1133">Transmembrane helix</keyword>
<dbReference type="STRING" id="670482.SAMN04488542_11669"/>
<feature type="transmembrane region" description="Helical" evidence="1">
    <location>
        <begin position="87"/>
        <end position="104"/>
    </location>
</feature>
<gene>
    <name evidence="2" type="ORF">SAMN04488542_11669</name>
</gene>
<dbReference type="Proteomes" id="UP000198972">
    <property type="component" value="Unassembled WGS sequence"/>
</dbReference>
<protein>
    <submittedName>
        <fullName evidence="2">Branched-chain amino acid transport protein</fullName>
    </submittedName>
</protein>
<dbReference type="OrthoDB" id="2376154at2"/>
<evidence type="ECO:0000313" key="3">
    <source>
        <dbReference type="Proteomes" id="UP000198972"/>
    </source>
</evidence>
<name>A0A1G7NNN4_9BACL</name>
<accession>A0A1G7NNN4</accession>
<organism evidence="2 3">
    <name type="scientific">Fontibacillus panacisegetis</name>
    <dbReference type="NCBI Taxonomy" id="670482"/>
    <lineage>
        <taxon>Bacteria</taxon>
        <taxon>Bacillati</taxon>
        <taxon>Bacillota</taxon>
        <taxon>Bacilli</taxon>
        <taxon>Bacillales</taxon>
        <taxon>Paenibacillaceae</taxon>
        <taxon>Fontibacillus</taxon>
    </lineage>
</organism>